<dbReference type="GO" id="GO:0022857">
    <property type="term" value="F:transmembrane transporter activity"/>
    <property type="evidence" value="ECO:0007669"/>
    <property type="project" value="InterPro"/>
</dbReference>
<dbReference type="SUPFAM" id="SSF161098">
    <property type="entry name" value="MetI-like"/>
    <property type="match status" value="1"/>
</dbReference>
<evidence type="ECO:0000256" key="8">
    <source>
        <dbReference type="RuleBase" id="RU363032"/>
    </source>
</evidence>
<dbReference type="PANTHER" id="PTHR30614:SF35">
    <property type="entry name" value="ABC TRANSPORTER PERMEASE PROTEIN"/>
    <property type="match status" value="1"/>
</dbReference>
<evidence type="ECO:0000256" key="5">
    <source>
        <dbReference type="ARBA" id="ARBA00022692"/>
    </source>
</evidence>
<evidence type="ECO:0000256" key="4">
    <source>
        <dbReference type="ARBA" id="ARBA00022475"/>
    </source>
</evidence>
<dbReference type="InterPro" id="IPR035906">
    <property type="entry name" value="MetI-like_sf"/>
</dbReference>
<evidence type="ECO:0000256" key="6">
    <source>
        <dbReference type="ARBA" id="ARBA00022989"/>
    </source>
</evidence>
<feature type="transmembrane region" description="Helical" evidence="8">
    <location>
        <begin position="147"/>
        <end position="170"/>
    </location>
</feature>
<dbReference type="CDD" id="cd06261">
    <property type="entry name" value="TM_PBP2"/>
    <property type="match status" value="1"/>
</dbReference>
<comment type="subcellular location">
    <subcellularLocation>
        <location evidence="1">Cell inner membrane</location>
        <topology evidence="1">Multi-pass membrane protein</topology>
    </subcellularLocation>
    <subcellularLocation>
        <location evidence="8">Cell membrane</location>
        <topology evidence="8">Multi-pass membrane protein</topology>
    </subcellularLocation>
</comment>
<evidence type="ECO:0000259" key="9">
    <source>
        <dbReference type="PROSITE" id="PS50928"/>
    </source>
</evidence>
<dbReference type="Pfam" id="PF00528">
    <property type="entry name" value="BPD_transp_1"/>
    <property type="match status" value="1"/>
</dbReference>
<gene>
    <name evidence="10" type="ORF">DD666_11845</name>
</gene>
<dbReference type="InterPro" id="IPR000515">
    <property type="entry name" value="MetI-like"/>
</dbReference>
<dbReference type="Gene3D" id="1.10.3720.10">
    <property type="entry name" value="MetI-like"/>
    <property type="match status" value="1"/>
</dbReference>
<dbReference type="EMBL" id="DOEK01000029">
    <property type="protein sequence ID" value="HBP30096.1"/>
    <property type="molecule type" value="Genomic_DNA"/>
</dbReference>
<feature type="domain" description="ABC transmembrane type-1" evidence="9">
    <location>
        <begin position="21"/>
        <end position="216"/>
    </location>
</feature>
<comment type="caution">
    <text evidence="10">The sequence shown here is derived from an EMBL/GenBank/DDBJ whole genome shotgun (WGS) entry which is preliminary data.</text>
</comment>
<keyword evidence="5 8" id="KW-0812">Transmembrane</keyword>
<dbReference type="NCBIfam" id="TIGR01726">
    <property type="entry name" value="HEQRo_perm_3TM"/>
    <property type="match status" value="1"/>
</dbReference>
<feature type="transmembrane region" description="Helical" evidence="8">
    <location>
        <begin position="20"/>
        <end position="45"/>
    </location>
</feature>
<dbReference type="InterPro" id="IPR043429">
    <property type="entry name" value="ArtM/GltK/GlnP/TcyL/YhdX-like"/>
</dbReference>
<keyword evidence="6 8" id="KW-1133">Transmembrane helix</keyword>
<keyword evidence="4" id="KW-1003">Cell membrane</keyword>
<dbReference type="PANTHER" id="PTHR30614">
    <property type="entry name" value="MEMBRANE COMPONENT OF AMINO ACID ABC TRANSPORTER"/>
    <property type="match status" value="1"/>
</dbReference>
<comment type="similarity">
    <text evidence="2">Belongs to the binding-protein-dependent transport system permease family. HisMQ subfamily.</text>
</comment>
<keyword evidence="7 8" id="KW-0472">Membrane</keyword>
<evidence type="ECO:0000313" key="10">
    <source>
        <dbReference type="EMBL" id="HBP30096.1"/>
    </source>
</evidence>
<evidence type="ECO:0000256" key="3">
    <source>
        <dbReference type="ARBA" id="ARBA00022448"/>
    </source>
</evidence>
<evidence type="ECO:0000313" key="11">
    <source>
        <dbReference type="Proteomes" id="UP000264036"/>
    </source>
</evidence>
<dbReference type="GO" id="GO:0043190">
    <property type="term" value="C:ATP-binding cassette (ABC) transporter complex"/>
    <property type="evidence" value="ECO:0007669"/>
    <property type="project" value="InterPro"/>
</dbReference>
<dbReference type="AlphaFoldDB" id="A0A356LGI1"/>
<evidence type="ECO:0000256" key="2">
    <source>
        <dbReference type="ARBA" id="ARBA00010072"/>
    </source>
</evidence>
<dbReference type="GO" id="GO:0006865">
    <property type="term" value="P:amino acid transport"/>
    <property type="evidence" value="ECO:0007669"/>
    <property type="project" value="TreeGrafter"/>
</dbReference>
<proteinExistence type="inferred from homology"/>
<accession>A0A356LGI1</accession>
<protein>
    <submittedName>
        <fullName evidence="10">ABC transporter permease</fullName>
    </submittedName>
</protein>
<dbReference type="PROSITE" id="PS50928">
    <property type="entry name" value="ABC_TM1"/>
    <property type="match status" value="1"/>
</dbReference>
<evidence type="ECO:0000256" key="1">
    <source>
        <dbReference type="ARBA" id="ARBA00004429"/>
    </source>
</evidence>
<keyword evidence="3 8" id="KW-0813">Transport</keyword>
<sequence>MTYEFDFSSVFAYWQFFLEGARTTVVMSFWSTLAGFILGVMCAIARSSSISWLSKTVGAYVEVIRNTPLIIQSYFLIFGMSSVGLTMPILVGAILALVINITAYTCEIVRAGIESVPRSQREAGECLGLSPLQVYWHIILVPALERVYPALTSQFILLMLVTSVLSAVGTEDLFGVSGQVQSMTFRNFEVFIILWGIYLAMSLMVRAIFWMLSKLLFVRRRRLGTLL</sequence>
<organism evidence="10 11">
    <name type="scientific">Advenella kashmirensis</name>
    <dbReference type="NCBI Taxonomy" id="310575"/>
    <lineage>
        <taxon>Bacteria</taxon>
        <taxon>Pseudomonadati</taxon>
        <taxon>Pseudomonadota</taxon>
        <taxon>Betaproteobacteria</taxon>
        <taxon>Burkholderiales</taxon>
        <taxon>Alcaligenaceae</taxon>
    </lineage>
</organism>
<name>A0A356LGI1_9BURK</name>
<reference evidence="10 11" key="1">
    <citation type="journal article" date="2018" name="Nat. Biotechnol.">
        <title>A standardized bacterial taxonomy based on genome phylogeny substantially revises the tree of life.</title>
        <authorList>
            <person name="Parks D.H."/>
            <person name="Chuvochina M."/>
            <person name="Waite D.W."/>
            <person name="Rinke C."/>
            <person name="Skarshewski A."/>
            <person name="Chaumeil P.A."/>
            <person name="Hugenholtz P."/>
        </authorList>
    </citation>
    <scope>NUCLEOTIDE SEQUENCE [LARGE SCALE GENOMIC DNA]</scope>
    <source>
        <strain evidence="10">UBA10707</strain>
    </source>
</reference>
<evidence type="ECO:0000256" key="7">
    <source>
        <dbReference type="ARBA" id="ARBA00023136"/>
    </source>
</evidence>
<dbReference type="Proteomes" id="UP000264036">
    <property type="component" value="Unassembled WGS sequence"/>
</dbReference>
<feature type="transmembrane region" description="Helical" evidence="8">
    <location>
        <begin position="190"/>
        <end position="212"/>
    </location>
</feature>
<dbReference type="InterPro" id="IPR010065">
    <property type="entry name" value="AA_ABC_transptr_permease_3TM"/>
</dbReference>